<dbReference type="SMART" id="SM00028">
    <property type="entry name" value="TPR"/>
    <property type="match status" value="3"/>
</dbReference>
<dbReference type="PANTHER" id="PTHR37423">
    <property type="entry name" value="SOLUBLE LYTIC MUREIN TRANSGLYCOSYLASE-RELATED"/>
    <property type="match status" value="1"/>
</dbReference>
<evidence type="ECO:0000313" key="1">
    <source>
        <dbReference type="EMBL" id="AWV90914.1"/>
    </source>
</evidence>
<dbReference type="AlphaFoldDB" id="A0A2Z4FQJ5"/>
<dbReference type="EMBL" id="CP030032">
    <property type="protein sequence ID" value="AWV90914.1"/>
    <property type="molecule type" value="Genomic_DNA"/>
</dbReference>
<evidence type="ECO:0000313" key="2">
    <source>
        <dbReference type="Proteomes" id="UP000249799"/>
    </source>
</evidence>
<proteinExistence type="predicted"/>
<dbReference type="Proteomes" id="UP000249799">
    <property type="component" value="Chromosome"/>
</dbReference>
<protein>
    <submittedName>
        <fullName evidence="1">Uncharacterized protein</fullName>
    </submittedName>
</protein>
<dbReference type="PANTHER" id="PTHR37423:SF2">
    <property type="entry name" value="MEMBRANE-BOUND LYTIC MUREIN TRANSGLYCOSYLASE C"/>
    <property type="match status" value="1"/>
</dbReference>
<dbReference type="InterPro" id="IPR023346">
    <property type="entry name" value="Lysozyme-like_dom_sf"/>
</dbReference>
<name>A0A2Z4FQJ5_9DELT</name>
<dbReference type="OrthoDB" id="9781970at2"/>
<organism evidence="1 2">
    <name type="scientific">Bradymonas sediminis</name>
    <dbReference type="NCBI Taxonomy" id="1548548"/>
    <lineage>
        <taxon>Bacteria</taxon>
        <taxon>Deltaproteobacteria</taxon>
        <taxon>Bradymonadales</taxon>
        <taxon>Bradymonadaceae</taxon>
        <taxon>Bradymonas</taxon>
    </lineage>
</organism>
<dbReference type="KEGG" id="bsed:DN745_16925"/>
<sequence length="1001" mass="111324">MRILGNDMKKTVNPLSNQRVRRQNRHAIISLSVLILLSFCASTSAAQTVPKTLNVEVEAEDAASDLSAEEALDRVLPSAERLLGEETDAVAESASANDEVEAAEIASDIAAEPDENAWRVPKSSKPPIQVRRAVGQIRASALQVAGEIATEESPEKASLASGASEDVGAAREEVSALGHTSGGALPSADDLLSGQGDAASAQDAAPVARAVVEYDAAPEETVEEGRVNRRVLDRFNPFDALGETVDFSIINEFAGKLLRNDSPTLVLSPYIKDPRWLEAMRLLKADECNEAYKLANEVVGTPDADTEPAIRYAVARIEMCTSAHAARGKKTLTELAHADQGVVARLARIRLGLPEGHDGYEEDESEHLYQRIRGAKKVAADGKVADAINDLETLLAQQTSGWYKYQIRSAHVEILEKAKRYDEAAAMMLEIYRDTRSWNIGDQVEARLARLDKLASKKVFDFGERVDRMRELIQRGKFKTAREVSVENAKLRGVSGSEIKGWGLYRQAMQAEQQRKREHAAELYAQAEKLVKDPMVRPRMYFGWAKALRRLDRDPEAIALYERVCSEYPGHTLCDQSLFEAGRLSQYLGLHEQARERFARMLENYPESKMVPKALWGSAFSAYLMEDFAAMEAPLRRLIAEYPQVKDASELTMGLKAQYWLGVALLKGGDLQAAQVALQTTINRGPLTWYGRLAVARMKSAQMKPVVHIPRSQMTQADLQDLTRVRVPDDARLHIAAEYSRLGLYADAISSIRDQASIYPKPQRVHEFLAAVYLANGDASNAHWIMKNHIDQSLITHQNLRDWGVAFPLNYMDLSHQYGTQYEVSPFLVQAIIRQESGFREGVSSYAGAMGLMQLMPGTARYTQRTFLDTSGRLSRAKMVEPETNVRLGTMYIRVQTAFASDRIALALAGYNAGPAPLKDWFERFGDRELDAWVESITYREARGYVRKVFTSYVTYAGLYGDGPLPEVNLTLPEKLRDWGDVPEVENVEPDTPISLLQRTP</sequence>
<dbReference type="Pfam" id="PF01464">
    <property type="entry name" value="SLT"/>
    <property type="match status" value="1"/>
</dbReference>
<dbReference type="SUPFAM" id="SSF53955">
    <property type="entry name" value="Lysozyme-like"/>
    <property type="match status" value="1"/>
</dbReference>
<dbReference type="Gene3D" id="1.10.530.10">
    <property type="match status" value="1"/>
</dbReference>
<dbReference type="Gene3D" id="1.25.40.10">
    <property type="entry name" value="Tetratricopeptide repeat domain"/>
    <property type="match status" value="2"/>
</dbReference>
<dbReference type="InterPro" id="IPR011990">
    <property type="entry name" value="TPR-like_helical_dom_sf"/>
</dbReference>
<dbReference type="InterPro" id="IPR008258">
    <property type="entry name" value="Transglycosylase_SLT_dom_1"/>
</dbReference>
<accession>A0A2Z4FQJ5</accession>
<dbReference type="SUPFAM" id="SSF48452">
    <property type="entry name" value="TPR-like"/>
    <property type="match status" value="1"/>
</dbReference>
<dbReference type="InterPro" id="IPR019734">
    <property type="entry name" value="TPR_rpt"/>
</dbReference>
<dbReference type="Pfam" id="PF13174">
    <property type="entry name" value="TPR_6"/>
    <property type="match status" value="3"/>
</dbReference>
<keyword evidence="2" id="KW-1185">Reference proteome</keyword>
<dbReference type="CDD" id="cd13401">
    <property type="entry name" value="Slt70-like"/>
    <property type="match status" value="1"/>
</dbReference>
<gene>
    <name evidence="1" type="ORF">DN745_16925</name>
</gene>
<reference evidence="1 2" key="1">
    <citation type="submission" date="2018-06" db="EMBL/GenBank/DDBJ databases">
        <title>Lujinxingia sediminis gen. nov. sp. nov., a new facultative anaerobic member of the class Deltaproteobacteria, and proposal of Lujinxingaceae fam. nov.</title>
        <authorList>
            <person name="Guo L.-Y."/>
            <person name="Li C.-M."/>
            <person name="Wang S."/>
            <person name="Du Z.-J."/>
        </authorList>
    </citation>
    <scope>NUCLEOTIDE SEQUENCE [LARGE SCALE GENOMIC DNA]</scope>
    <source>
        <strain evidence="1 2">FA350</strain>
    </source>
</reference>